<proteinExistence type="predicted"/>
<name>A0A2T1GIZ0_9CYAN</name>
<sequence>MTISIGCAVWSYPGWVGEVYPPKTPSKEFLRVYSHHFSAVEGNTTFYATPDRATIDRWIAQTPAGFKFCLKFPRAITHNGSLAPYLPQAQAFITQMQELGDRLGVMFIQLPPNYSPSNGFSDLSNFLSELPRRDVAIALEVRHLDWFDSPHAERLTELLTRLGVGRVILDSRPIYEAAKSGESIVECKKPRVPLALDLTAPFTLIRYVSHPVRSANHIWLEGWTHQIQTWLERDTQVYMFVHCPIEARSPINARYLHEIFTRSGISLAPLPPRFSDDSPVQLNLF</sequence>
<gene>
    <name evidence="1" type="ORF">C7B77_07375</name>
</gene>
<dbReference type="Pfam" id="PF01904">
    <property type="entry name" value="DUF72"/>
    <property type="match status" value="1"/>
</dbReference>
<dbReference type="Proteomes" id="UP000238937">
    <property type="component" value="Unassembled WGS sequence"/>
</dbReference>
<dbReference type="PANTHER" id="PTHR30348">
    <property type="entry name" value="UNCHARACTERIZED PROTEIN YECE"/>
    <property type="match status" value="1"/>
</dbReference>
<evidence type="ECO:0000313" key="2">
    <source>
        <dbReference type="Proteomes" id="UP000238937"/>
    </source>
</evidence>
<organism evidence="1 2">
    <name type="scientific">Chamaesiphon polymorphus CCALA 037</name>
    <dbReference type="NCBI Taxonomy" id="2107692"/>
    <lineage>
        <taxon>Bacteria</taxon>
        <taxon>Bacillati</taxon>
        <taxon>Cyanobacteriota</taxon>
        <taxon>Cyanophyceae</taxon>
        <taxon>Gomontiellales</taxon>
        <taxon>Chamaesiphonaceae</taxon>
        <taxon>Chamaesiphon</taxon>
    </lineage>
</organism>
<accession>A0A2T1GIZ0</accession>
<dbReference type="Gene3D" id="3.20.20.410">
    <property type="entry name" value="Protein of unknown function UPF0759"/>
    <property type="match status" value="1"/>
</dbReference>
<dbReference type="RefSeq" id="WP_106302206.1">
    <property type="nucleotide sequence ID" value="NZ_PVWO01000064.1"/>
</dbReference>
<dbReference type="AlphaFoldDB" id="A0A2T1GIZ0"/>
<dbReference type="InterPro" id="IPR036520">
    <property type="entry name" value="UPF0759_sf"/>
</dbReference>
<protein>
    <submittedName>
        <fullName evidence="1">DUF72 domain-containing protein</fullName>
    </submittedName>
</protein>
<dbReference type="PANTHER" id="PTHR30348:SF9">
    <property type="entry name" value="UPF0759 PROTEIN YECE"/>
    <property type="match status" value="1"/>
</dbReference>
<reference evidence="1 2" key="1">
    <citation type="submission" date="2018-03" db="EMBL/GenBank/DDBJ databases">
        <title>The ancient ancestry and fast evolution of plastids.</title>
        <authorList>
            <person name="Moore K.R."/>
            <person name="Magnabosco C."/>
            <person name="Momper L."/>
            <person name="Gold D.A."/>
            <person name="Bosak T."/>
            <person name="Fournier G.P."/>
        </authorList>
    </citation>
    <scope>NUCLEOTIDE SEQUENCE [LARGE SCALE GENOMIC DNA]</scope>
    <source>
        <strain evidence="1 2">CCALA 037</strain>
    </source>
</reference>
<comment type="caution">
    <text evidence="1">The sequence shown here is derived from an EMBL/GenBank/DDBJ whole genome shotgun (WGS) entry which is preliminary data.</text>
</comment>
<dbReference type="SUPFAM" id="SSF117396">
    <property type="entry name" value="TM1631-like"/>
    <property type="match status" value="1"/>
</dbReference>
<dbReference type="InterPro" id="IPR002763">
    <property type="entry name" value="DUF72"/>
</dbReference>
<dbReference type="OrthoDB" id="9780310at2"/>
<keyword evidence="2" id="KW-1185">Reference proteome</keyword>
<dbReference type="EMBL" id="PVWO01000064">
    <property type="protein sequence ID" value="PSB57732.1"/>
    <property type="molecule type" value="Genomic_DNA"/>
</dbReference>
<evidence type="ECO:0000313" key="1">
    <source>
        <dbReference type="EMBL" id="PSB57732.1"/>
    </source>
</evidence>